<feature type="region of interest" description="Disordered" evidence="9">
    <location>
        <begin position="1"/>
        <end position="46"/>
    </location>
</feature>
<dbReference type="Proteomes" id="UP000030651">
    <property type="component" value="Unassembled WGS sequence"/>
</dbReference>
<dbReference type="GO" id="GO:0000329">
    <property type="term" value="C:fungal-type vacuole membrane"/>
    <property type="evidence" value="ECO:0007669"/>
    <property type="project" value="TreeGrafter"/>
</dbReference>
<dbReference type="PANTHER" id="PTHR31806:SF8">
    <property type="entry name" value="TRANSPORTER, PUTATIVE (AFU_ORTHOLOGUE AFUA_2G03000)-RELATED"/>
    <property type="match status" value="1"/>
</dbReference>
<keyword evidence="12" id="KW-1185">Reference proteome</keyword>
<keyword evidence="7 8" id="KW-0472">Membrane</keyword>
<evidence type="ECO:0000256" key="7">
    <source>
        <dbReference type="ARBA" id="ARBA00023136"/>
    </source>
</evidence>
<evidence type="ECO:0000256" key="3">
    <source>
        <dbReference type="ARBA" id="ARBA00022448"/>
    </source>
</evidence>
<keyword evidence="5 10" id="KW-0812">Transmembrane</keyword>
<dbReference type="Pfam" id="PF02133">
    <property type="entry name" value="Transp_cyt_pur"/>
    <property type="match status" value="1"/>
</dbReference>
<reference evidence="12" key="1">
    <citation type="journal article" date="2015" name="BMC Genomics">
        <title>Genomic and transcriptomic analysis of the endophytic fungus Pestalotiopsis fici reveals its lifestyle and high potential for synthesis of natural products.</title>
        <authorList>
            <person name="Wang X."/>
            <person name="Zhang X."/>
            <person name="Liu L."/>
            <person name="Xiang M."/>
            <person name="Wang W."/>
            <person name="Sun X."/>
            <person name="Che Y."/>
            <person name="Guo L."/>
            <person name="Liu G."/>
            <person name="Guo L."/>
            <person name="Wang C."/>
            <person name="Yin W.B."/>
            <person name="Stadler M."/>
            <person name="Zhang X."/>
            <person name="Liu X."/>
        </authorList>
    </citation>
    <scope>NUCLEOTIDE SEQUENCE [LARGE SCALE GENOMIC DNA]</scope>
    <source>
        <strain evidence="12">W106-1 / CGMCC3.15140</strain>
    </source>
</reference>
<dbReference type="InterPro" id="IPR026030">
    <property type="entry name" value="Pur-cyt_permease_Fcy2/21/22"/>
</dbReference>
<dbReference type="PANTHER" id="PTHR31806">
    <property type="entry name" value="PURINE-CYTOSINE PERMEASE FCY2-RELATED"/>
    <property type="match status" value="1"/>
</dbReference>
<dbReference type="FunFam" id="1.10.4160.10:FF:000002">
    <property type="entry name" value="Purine-cytosine permease fcyB"/>
    <property type="match status" value="1"/>
</dbReference>
<dbReference type="Gene3D" id="1.10.4160.10">
    <property type="entry name" value="Hydantoin permease"/>
    <property type="match status" value="1"/>
</dbReference>
<evidence type="ECO:0000256" key="6">
    <source>
        <dbReference type="ARBA" id="ARBA00022989"/>
    </source>
</evidence>
<dbReference type="KEGG" id="pfy:PFICI_10703"/>
<feature type="transmembrane region" description="Helical" evidence="10">
    <location>
        <begin position="296"/>
        <end position="319"/>
    </location>
</feature>
<dbReference type="EMBL" id="KI912116">
    <property type="protein sequence ID" value="ETS76829.1"/>
    <property type="molecule type" value="Genomic_DNA"/>
</dbReference>
<dbReference type="InterPro" id="IPR001248">
    <property type="entry name" value="Pur-cyt_permease"/>
</dbReference>
<gene>
    <name evidence="11" type="ORF">PFICI_10703</name>
</gene>
<dbReference type="RefSeq" id="XP_007837475.1">
    <property type="nucleotide sequence ID" value="XM_007839284.1"/>
</dbReference>
<feature type="transmembrane region" description="Helical" evidence="10">
    <location>
        <begin position="386"/>
        <end position="406"/>
    </location>
</feature>
<evidence type="ECO:0000256" key="10">
    <source>
        <dbReference type="SAM" id="Phobius"/>
    </source>
</evidence>
<accession>W3WSP7</accession>
<organism evidence="11 12">
    <name type="scientific">Pestalotiopsis fici (strain W106-1 / CGMCC3.15140)</name>
    <dbReference type="NCBI Taxonomy" id="1229662"/>
    <lineage>
        <taxon>Eukaryota</taxon>
        <taxon>Fungi</taxon>
        <taxon>Dikarya</taxon>
        <taxon>Ascomycota</taxon>
        <taxon>Pezizomycotina</taxon>
        <taxon>Sordariomycetes</taxon>
        <taxon>Xylariomycetidae</taxon>
        <taxon>Amphisphaeriales</taxon>
        <taxon>Sporocadaceae</taxon>
        <taxon>Pestalotiopsis</taxon>
    </lineage>
</organism>
<dbReference type="GO" id="GO:0022857">
    <property type="term" value="F:transmembrane transporter activity"/>
    <property type="evidence" value="ECO:0007669"/>
    <property type="project" value="InterPro"/>
</dbReference>
<proteinExistence type="inferred from homology"/>
<protein>
    <recommendedName>
        <fullName evidence="13">Purine-cytosine permease fcyB</fullName>
    </recommendedName>
</protein>
<feature type="compositionally biased region" description="Polar residues" evidence="9">
    <location>
        <begin position="15"/>
        <end position="25"/>
    </location>
</feature>
<evidence type="ECO:0000256" key="9">
    <source>
        <dbReference type="SAM" id="MobiDB-lite"/>
    </source>
</evidence>
<feature type="transmembrane region" description="Helical" evidence="10">
    <location>
        <begin position="418"/>
        <end position="435"/>
    </location>
</feature>
<sequence>MAFSPKTDAEKAANAITSDILSPQCTEDHDAHATTPNPHHPKPKFSVRGRLGAWNARLESLSGFEARGSTRVPPSERRPPSPWDDISVLLVWFSANISVNNLTVGLFGPLVFNLGFLDSVMCAVFGALLGSISTAYMSIWGPISGNRTMVVLRYFMGYWPAKIPTLLNIVLMVGYCTIDAILGGQMLSAVNGGGLSITVGIVVVQTVCLAVTMFGMKPFHMYERFAWIPQIVVLLLLGGIAGRHFNVQTQSIGSDITIAANRLSFLSLCLYAPNSWGAAASDFYVYYPEHTLKRKIFLLTLIGLWLSFSFVYILGIGLATGMSGNTAWQDAYNVSAGALVVAGFEPLKGFGRFCGVVVALGVISNSIPGTYAAALDCQILGRYGKAVPRWTWSWVLVVVELALALAGREHLLVVMQNFLALMGYWVELMVVIVLVEHLCFQRSLSLDWARWEDRSYFPLGIAALVSFLLGWVGAILGMYQVWYTGPLAARAASADVGLWIGTGFTLVTYPLFRWLELGYFKR</sequence>
<evidence type="ECO:0000256" key="4">
    <source>
        <dbReference type="ARBA" id="ARBA00022553"/>
    </source>
</evidence>
<dbReference type="OMA" id="YERWAWV"/>
<dbReference type="HOGENOM" id="CLU_026016_2_1_1"/>
<evidence type="ECO:0000256" key="1">
    <source>
        <dbReference type="ARBA" id="ARBA00004141"/>
    </source>
</evidence>
<feature type="transmembrane region" description="Helical" evidence="10">
    <location>
        <begin position="496"/>
        <end position="515"/>
    </location>
</feature>
<name>W3WSP7_PESFW</name>
<comment type="subcellular location">
    <subcellularLocation>
        <location evidence="1">Membrane</location>
        <topology evidence="1">Multi-pass membrane protein</topology>
    </subcellularLocation>
</comment>
<feature type="transmembrane region" description="Helical" evidence="10">
    <location>
        <begin position="194"/>
        <end position="215"/>
    </location>
</feature>
<feature type="transmembrane region" description="Helical" evidence="10">
    <location>
        <begin position="163"/>
        <end position="182"/>
    </location>
</feature>
<dbReference type="eggNOG" id="ENOG502QR29">
    <property type="taxonomic scope" value="Eukaryota"/>
</dbReference>
<dbReference type="GO" id="GO:0005886">
    <property type="term" value="C:plasma membrane"/>
    <property type="evidence" value="ECO:0007669"/>
    <property type="project" value="TreeGrafter"/>
</dbReference>
<keyword evidence="4" id="KW-0597">Phosphoprotein</keyword>
<evidence type="ECO:0000256" key="2">
    <source>
        <dbReference type="ARBA" id="ARBA00008974"/>
    </source>
</evidence>
<feature type="transmembrane region" description="Helical" evidence="10">
    <location>
        <begin position="456"/>
        <end position="476"/>
    </location>
</feature>
<dbReference type="InParanoid" id="W3WSP7"/>
<feature type="transmembrane region" description="Helical" evidence="10">
    <location>
        <begin position="120"/>
        <end position="143"/>
    </location>
</feature>
<keyword evidence="6 10" id="KW-1133">Transmembrane helix</keyword>
<evidence type="ECO:0000256" key="8">
    <source>
        <dbReference type="PIRNR" id="PIRNR002744"/>
    </source>
</evidence>
<evidence type="ECO:0000256" key="5">
    <source>
        <dbReference type="ARBA" id="ARBA00022692"/>
    </source>
</evidence>
<evidence type="ECO:0008006" key="13">
    <source>
        <dbReference type="Google" id="ProtNLM"/>
    </source>
</evidence>
<comment type="similarity">
    <text evidence="2 8">Belongs to the purine-cytosine permease (2.A.39) family.</text>
</comment>
<feature type="transmembrane region" description="Helical" evidence="10">
    <location>
        <begin position="86"/>
        <end position="108"/>
    </location>
</feature>
<dbReference type="OrthoDB" id="5428495at2759"/>
<dbReference type="GeneID" id="19275716"/>
<evidence type="ECO:0000313" key="12">
    <source>
        <dbReference type="Proteomes" id="UP000030651"/>
    </source>
</evidence>
<feature type="transmembrane region" description="Helical" evidence="10">
    <location>
        <begin position="227"/>
        <end position="245"/>
    </location>
</feature>
<dbReference type="AlphaFoldDB" id="W3WSP7"/>
<feature type="transmembrane region" description="Helical" evidence="10">
    <location>
        <begin position="350"/>
        <end position="374"/>
    </location>
</feature>
<keyword evidence="3 8" id="KW-0813">Transport</keyword>
<evidence type="ECO:0000313" key="11">
    <source>
        <dbReference type="EMBL" id="ETS76829.1"/>
    </source>
</evidence>
<dbReference type="PIRSF" id="PIRSF002744">
    <property type="entry name" value="Pur-cyt_permease"/>
    <property type="match status" value="1"/>
</dbReference>
<dbReference type="GO" id="GO:0015851">
    <property type="term" value="P:nucleobase transport"/>
    <property type="evidence" value="ECO:0007669"/>
    <property type="project" value="UniProtKB-ARBA"/>
</dbReference>